<name>A0A9J6EKX9_RHIMP</name>
<keyword evidence="2" id="KW-0812">Transmembrane</keyword>
<dbReference type="Proteomes" id="UP000821866">
    <property type="component" value="Chromosome 11"/>
</dbReference>
<dbReference type="InterPro" id="IPR039575">
    <property type="entry name" value="P3H"/>
</dbReference>
<dbReference type="VEuPathDB" id="VectorBase:LOC119165004"/>
<keyword evidence="4" id="KW-1185">Reference proteome</keyword>
<organism evidence="3 4">
    <name type="scientific">Rhipicephalus microplus</name>
    <name type="common">Cattle tick</name>
    <name type="synonym">Boophilus microplus</name>
    <dbReference type="NCBI Taxonomy" id="6941"/>
    <lineage>
        <taxon>Eukaryota</taxon>
        <taxon>Metazoa</taxon>
        <taxon>Ecdysozoa</taxon>
        <taxon>Arthropoda</taxon>
        <taxon>Chelicerata</taxon>
        <taxon>Arachnida</taxon>
        <taxon>Acari</taxon>
        <taxon>Parasitiformes</taxon>
        <taxon>Ixodida</taxon>
        <taxon>Ixodoidea</taxon>
        <taxon>Ixodidae</taxon>
        <taxon>Rhipicephalinae</taxon>
        <taxon>Rhipicephalus</taxon>
        <taxon>Boophilus</taxon>
    </lineage>
</organism>
<accession>A0A9J6EKX9</accession>
<evidence type="ECO:0000256" key="2">
    <source>
        <dbReference type="SAM" id="Phobius"/>
    </source>
</evidence>
<reference evidence="3" key="1">
    <citation type="journal article" date="2020" name="Cell">
        <title>Large-Scale Comparative Analyses of Tick Genomes Elucidate Their Genetic Diversity and Vector Capacities.</title>
        <authorList>
            <consortium name="Tick Genome and Microbiome Consortium (TIGMIC)"/>
            <person name="Jia N."/>
            <person name="Wang J."/>
            <person name="Shi W."/>
            <person name="Du L."/>
            <person name="Sun Y."/>
            <person name="Zhan W."/>
            <person name="Jiang J.F."/>
            <person name="Wang Q."/>
            <person name="Zhang B."/>
            <person name="Ji P."/>
            <person name="Bell-Sakyi L."/>
            <person name="Cui X.M."/>
            <person name="Yuan T.T."/>
            <person name="Jiang B.G."/>
            <person name="Yang W.F."/>
            <person name="Lam T.T."/>
            <person name="Chang Q.C."/>
            <person name="Ding S.J."/>
            <person name="Wang X.J."/>
            <person name="Zhu J.G."/>
            <person name="Ruan X.D."/>
            <person name="Zhao L."/>
            <person name="Wei J.T."/>
            <person name="Ye R.Z."/>
            <person name="Que T.C."/>
            <person name="Du C.H."/>
            <person name="Zhou Y.H."/>
            <person name="Cheng J.X."/>
            <person name="Dai P.F."/>
            <person name="Guo W.B."/>
            <person name="Han X.H."/>
            <person name="Huang E.J."/>
            <person name="Li L.F."/>
            <person name="Wei W."/>
            <person name="Gao Y.C."/>
            <person name="Liu J.Z."/>
            <person name="Shao H.Z."/>
            <person name="Wang X."/>
            <person name="Wang C.C."/>
            <person name="Yang T.C."/>
            <person name="Huo Q.B."/>
            <person name="Li W."/>
            <person name="Chen H.Y."/>
            <person name="Chen S.E."/>
            <person name="Zhou L.G."/>
            <person name="Ni X.B."/>
            <person name="Tian J.H."/>
            <person name="Sheng Y."/>
            <person name="Liu T."/>
            <person name="Pan Y.S."/>
            <person name="Xia L.Y."/>
            <person name="Li J."/>
            <person name="Zhao F."/>
            <person name="Cao W.C."/>
        </authorList>
    </citation>
    <scope>NUCLEOTIDE SEQUENCE</scope>
    <source>
        <strain evidence="3">Rmic-2018</strain>
    </source>
</reference>
<evidence type="ECO:0000313" key="4">
    <source>
        <dbReference type="Proteomes" id="UP000821866"/>
    </source>
</evidence>
<feature type="transmembrane region" description="Helical" evidence="2">
    <location>
        <begin position="350"/>
        <end position="370"/>
    </location>
</feature>
<keyword evidence="2" id="KW-0472">Membrane</keyword>
<dbReference type="PANTHER" id="PTHR14049:SF9">
    <property type="entry name" value="PROCOLLAGEN-PROLINE 3-DIOXYGENASE"/>
    <property type="match status" value="1"/>
</dbReference>
<evidence type="ECO:0000313" key="3">
    <source>
        <dbReference type="EMBL" id="KAH8035155.1"/>
    </source>
</evidence>
<gene>
    <name evidence="3" type="ORF">HPB51_004396</name>
</gene>
<evidence type="ECO:0008006" key="5">
    <source>
        <dbReference type="Google" id="ProtNLM"/>
    </source>
</evidence>
<evidence type="ECO:0000256" key="1">
    <source>
        <dbReference type="SAM" id="MobiDB-lite"/>
    </source>
</evidence>
<proteinExistence type="predicted"/>
<dbReference type="GO" id="GO:0032963">
    <property type="term" value="P:collagen metabolic process"/>
    <property type="evidence" value="ECO:0007669"/>
    <property type="project" value="InterPro"/>
</dbReference>
<comment type="caution">
    <text evidence="3">The sequence shown here is derived from an EMBL/GenBank/DDBJ whole genome shotgun (WGS) entry which is preliminary data.</text>
</comment>
<keyword evidence="2" id="KW-1133">Transmembrane helix</keyword>
<reference evidence="3" key="2">
    <citation type="submission" date="2021-09" db="EMBL/GenBank/DDBJ databases">
        <authorList>
            <person name="Jia N."/>
            <person name="Wang J."/>
            <person name="Shi W."/>
            <person name="Du L."/>
            <person name="Sun Y."/>
            <person name="Zhan W."/>
            <person name="Jiang J."/>
            <person name="Wang Q."/>
            <person name="Zhang B."/>
            <person name="Ji P."/>
            <person name="Sakyi L.B."/>
            <person name="Cui X."/>
            <person name="Yuan T."/>
            <person name="Jiang B."/>
            <person name="Yang W."/>
            <person name="Lam T.T.-Y."/>
            <person name="Chang Q."/>
            <person name="Ding S."/>
            <person name="Wang X."/>
            <person name="Zhu J."/>
            <person name="Ruan X."/>
            <person name="Zhao L."/>
            <person name="Wei J."/>
            <person name="Que T."/>
            <person name="Du C."/>
            <person name="Cheng J."/>
            <person name="Dai P."/>
            <person name="Han X."/>
            <person name="Huang E."/>
            <person name="Gao Y."/>
            <person name="Liu J."/>
            <person name="Shao H."/>
            <person name="Ye R."/>
            <person name="Li L."/>
            <person name="Wei W."/>
            <person name="Wang X."/>
            <person name="Wang C."/>
            <person name="Huo Q."/>
            <person name="Li W."/>
            <person name="Guo W."/>
            <person name="Chen H."/>
            <person name="Chen S."/>
            <person name="Zhou L."/>
            <person name="Zhou L."/>
            <person name="Ni X."/>
            <person name="Tian J."/>
            <person name="Zhou Y."/>
            <person name="Sheng Y."/>
            <person name="Liu T."/>
            <person name="Pan Y."/>
            <person name="Xia L."/>
            <person name="Li J."/>
            <person name="Zhao F."/>
            <person name="Cao W."/>
        </authorList>
    </citation>
    <scope>NUCLEOTIDE SEQUENCE</scope>
    <source>
        <strain evidence="3">Rmic-2018</strain>
        <tissue evidence="3">Larvae</tissue>
    </source>
</reference>
<dbReference type="PANTHER" id="PTHR14049">
    <property type="entry name" value="LEPRECAN 1"/>
    <property type="match status" value="1"/>
</dbReference>
<sequence length="393" mass="44379">MCAVRRSPSRRVALVNLEDHASSRRLEGVAESPPCAHRGRRDKFCAGDRLQLDDAVNSSCHHEVTELLPPPLFNCTAAVCTKGQWQHCDAEFIDDGIRLTRDEWCLNGPKRLVAEGFLSPRDCSQITRNVALHISPSTLDVANLVLASSSKIRRYAEAYFALRSPLSFHTTRLECRGASSRKPSADRDEQKSSETVHCDRQMDGACLQRNSHTKWQNYRLSLSSAEVNLVTIVVGREEVMQNSLRPDLSVVSLQAVVPAKCGRAVIAASDQPHSYRPLPNAKGCRLVLGFTHAALQRDRSREALQTAVYETRRRLRDRRQPGSRSSHSTSTVFFVRRLNKHAPVSYRCRVMIVLGGIMPILACYVCFFSVQYHNHLYPHRRLDFARVFNKFVN</sequence>
<protein>
    <recommendedName>
        <fullName evidence="5">Transmembrane protein</fullName>
    </recommendedName>
</protein>
<dbReference type="AlphaFoldDB" id="A0A9J6EKX9"/>
<feature type="compositionally biased region" description="Basic and acidic residues" evidence="1">
    <location>
        <begin position="183"/>
        <end position="197"/>
    </location>
</feature>
<dbReference type="EMBL" id="JABSTU010000003">
    <property type="protein sequence ID" value="KAH8035155.1"/>
    <property type="molecule type" value="Genomic_DNA"/>
</dbReference>
<feature type="region of interest" description="Disordered" evidence="1">
    <location>
        <begin position="178"/>
        <end position="197"/>
    </location>
</feature>